<comment type="caution">
    <text evidence="1">The sequence shown here is derived from an EMBL/GenBank/DDBJ whole genome shotgun (WGS) entry which is preliminary data.</text>
</comment>
<evidence type="ECO:0000313" key="1">
    <source>
        <dbReference type="EMBL" id="MXR50950.1"/>
    </source>
</evidence>
<protein>
    <submittedName>
        <fullName evidence="1">Uncharacterized protein</fullName>
    </submittedName>
</protein>
<accession>A0A6B0T7T2</accession>
<dbReference type="PROSITE" id="PS51318">
    <property type="entry name" value="TAT"/>
    <property type="match status" value="1"/>
</dbReference>
<dbReference type="AlphaFoldDB" id="A0A6B0T7T2"/>
<evidence type="ECO:0000313" key="2">
    <source>
        <dbReference type="Proteomes" id="UP000466535"/>
    </source>
</evidence>
<name>A0A6B0T7T2_9EURY</name>
<sequence>MSESSPDWSRRQILQYGGVGAALAVAGCNSPGSSTGDGSEQQPGSLAAQFELAGNGAEGFRPWLDPAFTIDPQTEGRRRQLYQFIDYDLIPRQGMEEQKQRRAAYAERIGIAPESVNRELLLGPVEGALPYRALFGSFDSTTLVQSFENSDFQRTAEPGEFVVFDDTFAISDEAIIEHPSVVDLIQGRQEEKPPFEGIDEEMEILLDLVPAGPQVTINSRDDLDDVVVDGLTIIRLNGSVATYSMRTLVFEDESAATSERVRELDIENSARNEVLTEEIHGRVAMIESQRSG</sequence>
<proteinExistence type="predicted"/>
<dbReference type="Proteomes" id="UP000466535">
    <property type="component" value="Unassembled WGS sequence"/>
</dbReference>
<dbReference type="EMBL" id="WUUT01000001">
    <property type="protein sequence ID" value="MXR50950.1"/>
    <property type="molecule type" value="Genomic_DNA"/>
</dbReference>
<dbReference type="RefSeq" id="WP_159763032.1">
    <property type="nucleotide sequence ID" value="NZ_WUUT01000001.1"/>
</dbReference>
<reference evidence="1 2" key="1">
    <citation type="submission" date="2019-12" db="EMBL/GenBank/DDBJ databases">
        <title>Isolation and characterization of three novel carbon monoxide-oxidizing members of Halobacteria from salione crusts and soils.</title>
        <authorList>
            <person name="Myers M.R."/>
            <person name="King G.M."/>
        </authorList>
    </citation>
    <scope>NUCLEOTIDE SEQUENCE [LARGE SCALE GENOMIC DNA]</scope>
    <source>
        <strain evidence="1 2">WSH3</strain>
    </source>
</reference>
<organism evidence="1 2">
    <name type="scientific">Halovenus carboxidivorans</name>
    <dbReference type="NCBI Taxonomy" id="2692199"/>
    <lineage>
        <taxon>Archaea</taxon>
        <taxon>Methanobacteriati</taxon>
        <taxon>Methanobacteriota</taxon>
        <taxon>Stenosarchaea group</taxon>
        <taxon>Halobacteria</taxon>
        <taxon>Halobacteriales</taxon>
        <taxon>Haloarculaceae</taxon>
        <taxon>Halovenus</taxon>
    </lineage>
</organism>
<gene>
    <name evidence="1" type="ORF">GRX03_04920</name>
</gene>
<keyword evidence="2" id="KW-1185">Reference proteome</keyword>
<dbReference type="InterPro" id="IPR006311">
    <property type="entry name" value="TAT_signal"/>
</dbReference>